<comment type="caution">
    <text evidence="1">The sequence shown here is derived from an EMBL/GenBank/DDBJ whole genome shotgun (WGS) entry which is preliminary data.</text>
</comment>
<dbReference type="Proteomes" id="UP000486602">
    <property type="component" value="Unassembled WGS sequence"/>
</dbReference>
<dbReference type="AlphaFoldDB" id="A0A7K3WWB9"/>
<protein>
    <submittedName>
        <fullName evidence="1">Uncharacterized protein</fullName>
    </submittedName>
</protein>
<feature type="non-terminal residue" evidence="1">
    <location>
        <position position="233"/>
    </location>
</feature>
<name>A0A7K3WWB9_9FLAO</name>
<dbReference type="EMBL" id="JAAGVY010000143">
    <property type="protein sequence ID" value="NEN25933.1"/>
    <property type="molecule type" value="Genomic_DNA"/>
</dbReference>
<feature type="non-terminal residue" evidence="1">
    <location>
        <position position="1"/>
    </location>
</feature>
<evidence type="ECO:0000313" key="1">
    <source>
        <dbReference type="EMBL" id="NEN25933.1"/>
    </source>
</evidence>
<organism evidence="1 2">
    <name type="scientific">Cryomorpha ignava</name>
    <dbReference type="NCBI Taxonomy" id="101383"/>
    <lineage>
        <taxon>Bacteria</taxon>
        <taxon>Pseudomonadati</taxon>
        <taxon>Bacteroidota</taxon>
        <taxon>Flavobacteriia</taxon>
        <taxon>Flavobacteriales</taxon>
        <taxon>Cryomorphaceae</taxon>
        <taxon>Cryomorpha</taxon>
    </lineage>
</organism>
<dbReference type="Gene3D" id="2.60.120.380">
    <property type="match status" value="1"/>
</dbReference>
<dbReference type="RefSeq" id="WP_163287364.1">
    <property type="nucleotide sequence ID" value="NZ_JAAGVY010000143.1"/>
</dbReference>
<gene>
    <name evidence="1" type="ORF">G3O08_20795</name>
</gene>
<accession>A0A7K3WWB9</accession>
<proteinExistence type="predicted"/>
<keyword evidence="2" id="KW-1185">Reference proteome</keyword>
<reference evidence="1 2" key="1">
    <citation type="submission" date="2020-02" db="EMBL/GenBank/DDBJ databases">
        <title>Out from the shadows clarifying the taxonomy of the family Cryomorphaceae and related taxa by utilizing the GTDB taxonomic framework.</title>
        <authorList>
            <person name="Bowman J.P."/>
        </authorList>
    </citation>
    <scope>NUCLEOTIDE SEQUENCE [LARGE SCALE GENOMIC DNA]</scope>
    <source>
        <strain evidence="1 2">QSSC 1-22</strain>
    </source>
</reference>
<evidence type="ECO:0000313" key="2">
    <source>
        <dbReference type="Proteomes" id="UP000486602"/>
    </source>
</evidence>
<sequence>NIVSEPFDCPELEANFGSACDDGDASTSLDTVNEDCVCAGIPIPDNDEACNATNLFCNETLTGVSFLGATPSYEDDCFQPGNGDIWFSFTTQIGEAYSIDISGNGPSSTALTSSLFAGDDCTSLDTLLTCNTFAIGYIFGEADTIQTYYVRVRAYSNAQSVDITLQCGTPPANGDCSTAEEVSCFETYTGSTLAAPDLGTDLTFCGVSSFQEPDADNGGNWYTYTPDQDITAT</sequence>